<gene>
    <name evidence="3" type="ORF">PCAR00345_LOCUS37121</name>
</gene>
<evidence type="ECO:0000256" key="2">
    <source>
        <dbReference type="SAM" id="Phobius"/>
    </source>
</evidence>
<dbReference type="EMBL" id="HBIZ01059284">
    <property type="protein sequence ID" value="CAE0784416.1"/>
    <property type="molecule type" value="Transcribed_RNA"/>
</dbReference>
<keyword evidence="2" id="KW-1133">Transmembrane helix</keyword>
<feature type="region of interest" description="Disordered" evidence="1">
    <location>
        <begin position="427"/>
        <end position="496"/>
    </location>
</feature>
<name>A0A7S4C1U9_CHRCT</name>
<protein>
    <submittedName>
        <fullName evidence="3">Uncharacterized protein</fullName>
    </submittedName>
</protein>
<feature type="transmembrane region" description="Helical" evidence="2">
    <location>
        <begin position="317"/>
        <end position="340"/>
    </location>
</feature>
<feature type="transmembrane region" description="Helical" evidence="2">
    <location>
        <begin position="283"/>
        <end position="305"/>
    </location>
</feature>
<feature type="compositionally biased region" description="Low complexity" evidence="1">
    <location>
        <begin position="463"/>
        <end position="473"/>
    </location>
</feature>
<feature type="transmembrane region" description="Helical" evidence="2">
    <location>
        <begin position="181"/>
        <end position="204"/>
    </location>
</feature>
<feature type="transmembrane region" description="Helical" evidence="2">
    <location>
        <begin position="57"/>
        <end position="79"/>
    </location>
</feature>
<sequence>MAAKDVSCAGSCRNGICVHGTCVCASGWNGHGDFLTGDLTAWGGPLLDCTNHLLTLRVLWCLVLLFCTVALTVAPFALYQQWQKYVEFREQGAMRHWYYHRPLLFVAGHAIIVLDICSMAVAKIVTLEKVVGIDVHISIGTLIMSTFGFPLTAAFFFEVIKTFGRNIRGDMHPSRRWKRALRIAELIFLLATITIACTGFYPIVYLTASPLSGRNVHVICSRLVMLQTALTALLSTIVMTLFTFEIVHNINVTLRERTVLANWTRLRELHDSVASLRRTRLKVCSWLIGSIISMTLTWVFNLWLISSNTARQRYSSYLFVLCCLSYAQSILLVLHTYTAFDVPSRTRLMRALGLRRFLGPDVELPPNPIGEADQSHPQGLDSAAAVAQTVANAAVVITLGHDSTICQEGRNDGVLEPSLNPCSVQDQEELPLPQQPRQRQHLQQPTQQPTSPSHPSRHPLPPSQQQQQPQRPHASLEGEQVGEQRRNTEQQPEYDC</sequence>
<evidence type="ECO:0000313" key="3">
    <source>
        <dbReference type="EMBL" id="CAE0784416.1"/>
    </source>
</evidence>
<dbReference type="AlphaFoldDB" id="A0A7S4C1U9"/>
<keyword evidence="2" id="KW-0812">Transmembrane</keyword>
<feature type="transmembrane region" description="Helical" evidence="2">
    <location>
        <begin position="137"/>
        <end position="160"/>
    </location>
</feature>
<proteinExistence type="predicted"/>
<keyword evidence="2" id="KW-0472">Membrane</keyword>
<feature type="transmembrane region" description="Helical" evidence="2">
    <location>
        <begin position="224"/>
        <end position="247"/>
    </location>
</feature>
<organism evidence="3">
    <name type="scientific">Chrysotila carterae</name>
    <name type="common">Marine alga</name>
    <name type="synonym">Syracosphaera carterae</name>
    <dbReference type="NCBI Taxonomy" id="13221"/>
    <lineage>
        <taxon>Eukaryota</taxon>
        <taxon>Haptista</taxon>
        <taxon>Haptophyta</taxon>
        <taxon>Prymnesiophyceae</taxon>
        <taxon>Isochrysidales</taxon>
        <taxon>Isochrysidaceae</taxon>
        <taxon>Chrysotila</taxon>
    </lineage>
</organism>
<feature type="compositionally biased region" description="Low complexity" evidence="1">
    <location>
        <begin position="430"/>
        <end position="454"/>
    </location>
</feature>
<reference evidence="3" key="1">
    <citation type="submission" date="2021-01" db="EMBL/GenBank/DDBJ databases">
        <authorList>
            <person name="Corre E."/>
            <person name="Pelletier E."/>
            <person name="Niang G."/>
            <person name="Scheremetjew M."/>
            <person name="Finn R."/>
            <person name="Kale V."/>
            <person name="Holt S."/>
            <person name="Cochrane G."/>
            <person name="Meng A."/>
            <person name="Brown T."/>
            <person name="Cohen L."/>
        </authorList>
    </citation>
    <scope>NUCLEOTIDE SEQUENCE</scope>
    <source>
        <strain evidence="3">CCMP645</strain>
    </source>
</reference>
<feature type="transmembrane region" description="Helical" evidence="2">
    <location>
        <begin position="103"/>
        <end position="125"/>
    </location>
</feature>
<evidence type="ECO:0000256" key="1">
    <source>
        <dbReference type="SAM" id="MobiDB-lite"/>
    </source>
</evidence>
<accession>A0A7S4C1U9</accession>